<dbReference type="PANTHER" id="PTHR30288:SF0">
    <property type="entry name" value="FLAGELLAR HOOK-ASSOCIATED PROTEIN 2"/>
    <property type="match status" value="1"/>
</dbReference>
<dbReference type="AlphaFoldDB" id="A0A917LTP8"/>
<comment type="subcellular location">
    <subcellularLocation>
        <location evidence="1">Bacterial flagellum</location>
    </subcellularLocation>
</comment>
<evidence type="ECO:0000313" key="12">
    <source>
        <dbReference type="Proteomes" id="UP000627715"/>
    </source>
</evidence>
<keyword evidence="12" id="KW-1185">Reference proteome</keyword>
<proteinExistence type="inferred from homology"/>
<protein>
    <recommendedName>
        <fullName evidence="7">Filament cap protein</fullName>
    </recommendedName>
    <alternativeName>
        <fullName evidence="6">Flagellar cap protein</fullName>
    </alternativeName>
</protein>
<evidence type="ECO:0000256" key="4">
    <source>
        <dbReference type="ARBA" id="ARBA00023054"/>
    </source>
</evidence>
<keyword evidence="4 8" id="KW-0175">Coiled coil</keyword>
<feature type="domain" description="Flagellar hook-associated protein 2 C-terminal" evidence="10">
    <location>
        <begin position="233"/>
        <end position="392"/>
    </location>
</feature>
<dbReference type="GO" id="GO:0071973">
    <property type="term" value="P:bacterial-type flagellum-dependent cell motility"/>
    <property type="evidence" value="ECO:0007669"/>
    <property type="project" value="TreeGrafter"/>
</dbReference>
<evidence type="ECO:0000259" key="9">
    <source>
        <dbReference type="Pfam" id="PF02465"/>
    </source>
</evidence>
<name>A0A917LTP8_9GAMM</name>
<dbReference type="GO" id="GO:0009421">
    <property type="term" value="C:bacterial-type flagellum filament cap"/>
    <property type="evidence" value="ECO:0007669"/>
    <property type="project" value="InterPro"/>
</dbReference>
<dbReference type="GO" id="GO:0007155">
    <property type="term" value="P:cell adhesion"/>
    <property type="evidence" value="ECO:0007669"/>
    <property type="project" value="InterPro"/>
</dbReference>
<dbReference type="Proteomes" id="UP000627715">
    <property type="component" value="Unassembled WGS sequence"/>
</dbReference>
<feature type="coiled-coil region" evidence="8">
    <location>
        <begin position="873"/>
        <end position="900"/>
    </location>
</feature>
<comment type="subunit">
    <text evidence="3">Homopentamer.</text>
</comment>
<dbReference type="GO" id="GO:0009424">
    <property type="term" value="C:bacterial-type flagellum hook"/>
    <property type="evidence" value="ECO:0007669"/>
    <property type="project" value="InterPro"/>
</dbReference>
<gene>
    <name evidence="11" type="ORF">GCM10011403_13050</name>
</gene>
<organism evidence="11 12">
    <name type="scientific">Pseudohongiella nitratireducens</name>
    <dbReference type="NCBI Taxonomy" id="1768907"/>
    <lineage>
        <taxon>Bacteria</taxon>
        <taxon>Pseudomonadati</taxon>
        <taxon>Pseudomonadota</taxon>
        <taxon>Gammaproteobacteria</taxon>
        <taxon>Pseudomonadales</taxon>
        <taxon>Pseudohongiellaceae</taxon>
        <taxon>Pseudohongiella</taxon>
    </lineage>
</organism>
<dbReference type="RefSeq" id="WP_068813038.1">
    <property type="nucleotide sequence ID" value="NZ_BMIY01000005.1"/>
</dbReference>
<dbReference type="Pfam" id="PF07195">
    <property type="entry name" value="FliD_C"/>
    <property type="match status" value="1"/>
</dbReference>
<evidence type="ECO:0000313" key="11">
    <source>
        <dbReference type="EMBL" id="GGG57238.1"/>
    </source>
</evidence>
<dbReference type="InterPro" id="IPR003481">
    <property type="entry name" value="FliD_N"/>
</dbReference>
<dbReference type="PANTHER" id="PTHR30288">
    <property type="entry name" value="FLAGELLAR CAP/ASSEMBLY PROTEIN FLID"/>
    <property type="match status" value="1"/>
</dbReference>
<evidence type="ECO:0000256" key="5">
    <source>
        <dbReference type="ARBA" id="ARBA00023143"/>
    </source>
</evidence>
<feature type="domain" description="Flagellar hook-associated protein 2 N-terminal" evidence="9">
    <location>
        <begin position="11"/>
        <end position="108"/>
    </location>
</feature>
<evidence type="ECO:0000256" key="7">
    <source>
        <dbReference type="ARBA" id="ARBA00033192"/>
    </source>
</evidence>
<sequence length="939" mass="96948">MASIQSLGIGSGLLTSELLEQLVEAERAPAVARLDSDQAIAEARLEALGEVKSALSTLNSSIRGLTSLSAFNASQVTSSNSEALSATASSVAESGSYSVQVGQLAQQHSIVSQSYESTSEAIGVGTLTFRFGTTDIDGSDVYQGFTVNEDAQSRAITIDSSNNTLAGIRDAINDADFGVQATIVDDGSGYRLLMTSEQGGAENSLEITASGAAALSVFDFNQSSQSMEQTQAAQDAEFTVNGLNISRDNNLVAGVIPGVTLNLKAATAGPVTLSISKDPGELVEKVQGVVDNYNALKTMADVLTAFDPDAGDNGQGSVLSGDRALRTAMNSVNNALRSFSLGNTYGSLAEVGVTTNQFNDYLMEFDAAEFRAAFADDPQAVTALFATTGQPSDDDISFITSSTATQPGSYDVEVTRMATAGRYEGISVDSLASGNITIDDSNNQFNILVNGVEVDISLTEGDYATADLLAEEVQRQINSHSDLRSSANSVTVSYNASESRMEMTSNRYGKESVIRMISIDSAAAATLGLVEEGQGPYQGLFNSALATTTGNSSDPLNAAMTVDSDTQFSVSINGVDSGLLTLPGDAGTPVTYNTADELITAVESLLDGAFAGEGIDLTVGYEYDADSGTAGLTISTGSAGDEIVFGDVNLAAATRLGFVDGNAEPVTSIRGLNVAGTINGLQAEGNGQVLTASDGITPATSGYYLNAPFGDLSTSTSGDEFRLRVDGTLSGTISLGVIADTDPDNVADLLTNAINNDPALLAAGAAVAVTYDADSGGFRFTSQSRGEASQVSVASLSGNAGTVFGLVTGSGAQSASGTKASGDADPASGIRLRITDGAVGSRGTIDFFRGLASQTTELIDSMFASDGLMTGRTDSLNLELERIAEKRVELAERLAATESRLQASFFANEIIISNFNSTMDFLEAQLPMLEALASGREQS</sequence>
<keyword evidence="5" id="KW-0975">Bacterial flagellum</keyword>
<comment type="caution">
    <text evidence="11">The sequence shown here is derived from an EMBL/GenBank/DDBJ whole genome shotgun (WGS) entry which is preliminary data.</text>
</comment>
<reference evidence="11" key="1">
    <citation type="journal article" date="2014" name="Int. J. Syst. Evol. Microbiol.">
        <title>Complete genome sequence of Corynebacterium casei LMG S-19264T (=DSM 44701T), isolated from a smear-ripened cheese.</title>
        <authorList>
            <consortium name="US DOE Joint Genome Institute (JGI-PGF)"/>
            <person name="Walter F."/>
            <person name="Albersmeier A."/>
            <person name="Kalinowski J."/>
            <person name="Ruckert C."/>
        </authorList>
    </citation>
    <scope>NUCLEOTIDE SEQUENCE</scope>
    <source>
        <strain evidence="11">CGMCC 1.15425</strain>
    </source>
</reference>
<reference evidence="11" key="2">
    <citation type="submission" date="2020-09" db="EMBL/GenBank/DDBJ databases">
        <authorList>
            <person name="Sun Q."/>
            <person name="Zhou Y."/>
        </authorList>
    </citation>
    <scope>NUCLEOTIDE SEQUENCE</scope>
    <source>
        <strain evidence="11">CGMCC 1.15425</strain>
    </source>
</reference>
<dbReference type="EMBL" id="BMIY01000005">
    <property type="protein sequence ID" value="GGG57238.1"/>
    <property type="molecule type" value="Genomic_DNA"/>
</dbReference>
<evidence type="ECO:0000256" key="3">
    <source>
        <dbReference type="ARBA" id="ARBA00011255"/>
    </source>
</evidence>
<dbReference type="InterPro" id="IPR040026">
    <property type="entry name" value="FliD"/>
</dbReference>
<dbReference type="Pfam" id="PF02465">
    <property type="entry name" value="FliD_N"/>
    <property type="match status" value="1"/>
</dbReference>
<evidence type="ECO:0000256" key="2">
    <source>
        <dbReference type="ARBA" id="ARBA00009764"/>
    </source>
</evidence>
<dbReference type="OrthoDB" id="5980200at2"/>
<evidence type="ECO:0000259" key="10">
    <source>
        <dbReference type="Pfam" id="PF07195"/>
    </source>
</evidence>
<evidence type="ECO:0000256" key="6">
    <source>
        <dbReference type="ARBA" id="ARBA00033074"/>
    </source>
</evidence>
<accession>A0A917LTP8</accession>
<comment type="similarity">
    <text evidence="2">Belongs to the FliD family.</text>
</comment>
<evidence type="ECO:0000256" key="1">
    <source>
        <dbReference type="ARBA" id="ARBA00004365"/>
    </source>
</evidence>
<dbReference type="InterPro" id="IPR010809">
    <property type="entry name" value="FliD_C"/>
</dbReference>
<evidence type="ECO:0000256" key="8">
    <source>
        <dbReference type="SAM" id="Coils"/>
    </source>
</evidence>